<dbReference type="Gene3D" id="3.40.50.2000">
    <property type="entry name" value="Glycogen Phosphorylase B"/>
    <property type="match status" value="2"/>
</dbReference>
<dbReference type="InterPro" id="IPR028098">
    <property type="entry name" value="Glyco_trans_4-like_N"/>
</dbReference>
<dbReference type="PANTHER" id="PTHR12526">
    <property type="entry name" value="GLYCOSYLTRANSFERASE"/>
    <property type="match status" value="1"/>
</dbReference>
<dbReference type="Pfam" id="PF00534">
    <property type="entry name" value="Glycos_transf_1"/>
    <property type="match status" value="1"/>
</dbReference>
<dbReference type="DNASU" id="2688286"/>
<evidence type="ECO:0000259" key="1">
    <source>
        <dbReference type="Pfam" id="PF00534"/>
    </source>
</evidence>
<gene>
    <name evidence="3" type="ordered locus">GSU1957</name>
</gene>
<dbReference type="PATRIC" id="fig|243231.5.peg.1993"/>
<dbReference type="GO" id="GO:0016757">
    <property type="term" value="F:glycosyltransferase activity"/>
    <property type="evidence" value="ECO:0007669"/>
    <property type="project" value="InterPro"/>
</dbReference>
<sequence length="366" mass="41341">MKIAYVIDYLYSVNGGTERQLYMLIEGMVSRGHTVDLYVFRDTEFTKNLPDFPCPVHCLNVESVLSPGGLIRLIQFRKRIIADNVDVLHGFFNDVALSLPPLMLGSNVKTFTSRRDMGIWYSPAKLLFLRLFRFSSIRLICNSIAVAKFTFEQEWKAKESIRVIYNGMNRFNVDPSSCSCDWAPEKGKNINIILVANVRPVKRVEDLIRAASLIVEHGYHPQYYVVGHLQSDGYTDSLRELLKRHHLEADFHFTGPVSEPRGALERFDIGVLTSASEGFSNTLMEYLDAGLPVVASKVGGNPELVDDGETGFLYEAGDVNALADCILKLIADDRTRNLFAANAKQMITRFDRATMIESHEKEYLRA</sequence>
<dbReference type="STRING" id="243231.GSU1957"/>
<evidence type="ECO:0000313" key="4">
    <source>
        <dbReference type="Proteomes" id="UP000000577"/>
    </source>
</evidence>
<proteinExistence type="predicted"/>
<dbReference type="RefSeq" id="WP_010942601.1">
    <property type="nucleotide sequence ID" value="NC_002939.5"/>
</dbReference>
<evidence type="ECO:0000259" key="2">
    <source>
        <dbReference type="Pfam" id="PF13439"/>
    </source>
</evidence>
<dbReference type="InParanoid" id="Q74BU7"/>
<dbReference type="EMBL" id="AE017180">
    <property type="protein sequence ID" value="AAR35333.1"/>
    <property type="molecule type" value="Genomic_DNA"/>
</dbReference>
<dbReference type="EnsemblBacteria" id="AAR35333">
    <property type="protein sequence ID" value="AAR35333"/>
    <property type="gene ID" value="GSU1957"/>
</dbReference>
<dbReference type="KEGG" id="gsu:GSU1957"/>
<dbReference type="eggNOG" id="COG0438">
    <property type="taxonomic scope" value="Bacteria"/>
</dbReference>
<protein>
    <submittedName>
        <fullName evidence="3">Glycosyltransferase, WbnK-like family</fullName>
    </submittedName>
</protein>
<dbReference type="OrthoDB" id="9775208at2"/>
<dbReference type="Proteomes" id="UP000000577">
    <property type="component" value="Chromosome"/>
</dbReference>
<reference evidence="3 4" key="1">
    <citation type="journal article" date="2003" name="Science">
        <title>Genome of Geobacter sulfurreducens: metal reduction in subsurface environments.</title>
        <authorList>
            <person name="Methe B.A."/>
            <person name="Nelson K.E."/>
            <person name="Eisen J.A."/>
            <person name="Paulsen I.T."/>
            <person name="Nelson W."/>
            <person name="Heidelberg J.F."/>
            <person name="Wu D."/>
            <person name="Wu M."/>
            <person name="Ward N."/>
            <person name="Beanan M.J."/>
            <person name="Dodson R.J."/>
            <person name="Madupu R."/>
            <person name="Brinkac L.M."/>
            <person name="Daugherty S.C."/>
            <person name="DeBoy R.T."/>
            <person name="Durkin A.S."/>
            <person name="Gwinn M."/>
            <person name="Kolonay J.F."/>
            <person name="Sullivan S.A."/>
            <person name="Haft D.H."/>
            <person name="Selengut J."/>
            <person name="Davidsen T.M."/>
            <person name="Zafar N."/>
            <person name="White O."/>
            <person name="Tran B."/>
            <person name="Romero C."/>
            <person name="Forberger H.A."/>
            <person name="Weidman J."/>
            <person name="Khouri H."/>
            <person name="Feldblyum T.V."/>
            <person name="Utterback T.R."/>
            <person name="Van Aken S.E."/>
            <person name="Lovley D.R."/>
            <person name="Fraser C.M."/>
        </authorList>
    </citation>
    <scope>NUCLEOTIDE SEQUENCE [LARGE SCALE GENOMIC DNA]</scope>
    <source>
        <strain evidence="4">ATCC 51573 / DSM 12127 / PCA</strain>
    </source>
</reference>
<dbReference type="SMR" id="Q74BU7"/>
<organism evidence="3 4">
    <name type="scientific">Geobacter sulfurreducens (strain ATCC 51573 / DSM 12127 / PCA)</name>
    <dbReference type="NCBI Taxonomy" id="243231"/>
    <lineage>
        <taxon>Bacteria</taxon>
        <taxon>Pseudomonadati</taxon>
        <taxon>Thermodesulfobacteriota</taxon>
        <taxon>Desulfuromonadia</taxon>
        <taxon>Geobacterales</taxon>
        <taxon>Geobacteraceae</taxon>
        <taxon>Geobacter</taxon>
    </lineage>
</organism>
<keyword evidence="4" id="KW-1185">Reference proteome</keyword>
<dbReference type="AlphaFoldDB" id="Q74BU7"/>
<dbReference type="InterPro" id="IPR001296">
    <property type="entry name" value="Glyco_trans_1"/>
</dbReference>
<dbReference type="PANTHER" id="PTHR12526:SF630">
    <property type="entry name" value="GLYCOSYLTRANSFERASE"/>
    <property type="match status" value="1"/>
</dbReference>
<feature type="domain" description="Glycosyl transferase family 1" evidence="1">
    <location>
        <begin position="186"/>
        <end position="346"/>
    </location>
</feature>
<dbReference type="HOGENOM" id="CLU_009583_0_4_7"/>
<accession>Q74BU7</accession>
<evidence type="ECO:0000313" key="3">
    <source>
        <dbReference type="EMBL" id="AAR35333.1"/>
    </source>
</evidence>
<dbReference type="Pfam" id="PF13439">
    <property type="entry name" value="Glyco_transf_4"/>
    <property type="match status" value="1"/>
</dbReference>
<dbReference type="CDD" id="cd03807">
    <property type="entry name" value="GT4_WbnK-like"/>
    <property type="match status" value="1"/>
</dbReference>
<dbReference type="SUPFAM" id="SSF53756">
    <property type="entry name" value="UDP-Glycosyltransferase/glycogen phosphorylase"/>
    <property type="match status" value="1"/>
</dbReference>
<name>Q74BU7_GEOSL</name>
<dbReference type="CAZy" id="GT4">
    <property type="family name" value="Glycosyltransferase Family 4"/>
</dbReference>
<reference evidence="3 4" key="2">
    <citation type="journal article" date="2012" name="BMC Genomics">
        <title>Comparative genomic analysis of Geobacter sulfurreducens KN400, a strain with enhanced capacity for extracellular electron transfer and electricity production.</title>
        <authorList>
            <person name="Butler J.E."/>
            <person name="Young N.D."/>
            <person name="Aklujkar M."/>
            <person name="Lovley D.R."/>
        </authorList>
    </citation>
    <scope>NUCLEOTIDE SEQUENCE [LARGE SCALE GENOMIC DNA]</scope>
    <source>
        <strain evidence="4">ATCC 51573 / DSM 12127 / PCA</strain>
    </source>
</reference>
<feature type="domain" description="Glycosyltransferase subfamily 4-like N-terminal" evidence="2">
    <location>
        <begin position="15"/>
        <end position="169"/>
    </location>
</feature>